<dbReference type="EC" id="2.4.-.-" evidence="3"/>
<sequence>MSKLRVLHVIGGGEFGGAEQHILNLVSTFSKEDVEAAVVCFYDSLFASKLREAGITVYALNQFGRFDLRLLRALRDTFHAFDPAIIHTHGVKANFFSRLASRGMGVPLLTTVHSSLRYDYASPLAYAIVSLMERGTRHWNRHYIAISEALAAILREQGVPARDISVIYNGMDLSPYRQSATRAADRARLRAEWGIAEDAFLFGTVARFVPVKGLPVLVDAFAELVQGMQTPPSLVLVGDGPERARLEQQVRERGLEALVRFAGFRQDIPACLNACDAFVHSSFYEGLGYTIIEAMASEVPVVASNVGGVKEFVFDEQTGLVVDPGDHAALSKAMARLQQSADLRQSMVKQAVEKVESSFTIEEMTKQIVSLYRQLLG</sequence>
<protein>
    <submittedName>
        <fullName evidence="3">Glycosyltransferase</fullName>
        <ecNumber evidence="3">2.4.-.-</ecNumber>
    </submittedName>
</protein>
<dbReference type="InterPro" id="IPR001296">
    <property type="entry name" value="Glyco_trans_1"/>
</dbReference>
<proteinExistence type="predicted"/>
<feature type="domain" description="Glycosyltransferase subfamily 4-like N-terminal" evidence="2">
    <location>
        <begin position="15"/>
        <end position="174"/>
    </location>
</feature>
<evidence type="ECO:0000259" key="1">
    <source>
        <dbReference type="Pfam" id="PF00534"/>
    </source>
</evidence>
<dbReference type="Gene3D" id="3.40.50.2000">
    <property type="entry name" value="Glycogen Phosphorylase B"/>
    <property type="match status" value="2"/>
</dbReference>
<keyword evidence="3" id="KW-0328">Glycosyltransferase</keyword>
<gene>
    <name evidence="3" type="ORF">RGB73_09575</name>
</gene>
<dbReference type="InterPro" id="IPR028098">
    <property type="entry name" value="Glyco_trans_4-like_N"/>
</dbReference>
<evidence type="ECO:0000259" key="2">
    <source>
        <dbReference type="Pfam" id="PF13439"/>
    </source>
</evidence>
<dbReference type="Pfam" id="PF13439">
    <property type="entry name" value="Glyco_transf_4"/>
    <property type="match status" value="1"/>
</dbReference>
<evidence type="ECO:0000313" key="4">
    <source>
        <dbReference type="Proteomes" id="UP001256827"/>
    </source>
</evidence>
<feature type="domain" description="Glycosyl transferase family 1" evidence="1">
    <location>
        <begin position="186"/>
        <end position="351"/>
    </location>
</feature>
<organism evidence="3 4">
    <name type="scientific">Brevibacillus brevis</name>
    <name type="common">Bacillus brevis</name>
    <dbReference type="NCBI Taxonomy" id="1393"/>
    <lineage>
        <taxon>Bacteria</taxon>
        <taxon>Bacillati</taxon>
        <taxon>Bacillota</taxon>
        <taxon>Bacilli</taxon>
        <taxon>Bacillales</taxon>
        <taxon>Paenibacillaceae</taxon>
        <taxon>Brevibacillus</taxon>
    </lineage>
</organism>
<dbReference type="PANTHER" id="PTHR45947">
    <property type="entry name" value="SULFOQUINOVOSYL TRANSFERASE SQD2"/>
    <property type="match status" value="1"/>
</dbReference>
<dbReference type="PANTHER" id="PTHR45947:SF3">
    <property type="entry name" value="SULFOQUINOVOSYL TRANSFERASE SQD2"/>
    <property type="match status" value="1"/>
</dbReference>
<reference evidence="3 4" key="1">
    <citation type="submission" date="2023-09" db="EMBL/GenBank/DDBJ databases">
        <title>Complete Genome and Methylome dissection of Bacillus brevis NEB573 original source of BbsI restriction endonuclease.</title>
        <authorList>
            <person name="Fomenkov A."/>
            <person name="Roberts R.D."/>
        </authorList>
    </citation>
    <scope>NUCLEOTIDE SEQUENCE [LARGE SCALE GENOMIC DNA]</scope>
    <source>
        <strain evidence="3 4">NEB573</strain>
    </source>
</reference>
<dbReference type="SUPFAM" id="SSF53756">
    <property type="entry name" value="UDP-Glycosyltransferase/glycogen phosphorylase"/>
    <property type="match status" value="1"/>
</dbReference>
<keyword evidence="3" id="KW-0808">Transferase</keyword>
<keyword evidence="4" id="KW-1185">Reference proteome</keyword>
<dbReference type="Proteomes" id="UP001256827">
    <property type="component" value="Chromosome"/>
</dbReference>
<dbReference type="GO" id="GO:0016757">
    <property type="term" value="F:glycosyltransferase activity"/>
    <property type="evidence" value="ECO:0007669"/>
    <property type="project" value="UniProtKB-KW"/>
</dbReference>
<name>A0ABY9T9I6_BREBE</name>
<evidence type="ECO:0000313" key="3">
    <source>
        <dbReference type="EMBL" id="WNC16549.1"/>
    </source>
</evidence>
<dbReference type="Pfam" id="PF00534">
    <property type="entry name" value="Glycos_transf_1"/>
    <property type="match status" value="1"/>
</dbReference>
<dbReference type="RefSeq" id="WP_310771305.1">
    <property type="nucleotide sequence ID" value="NZ_CP134050.1"/>
</dbReference>
<dbReference type="EMBL" id="CP134050">
    <property type="protein sequence ID" value="WNC16549.1"/>
    <property type="molecule type" value="Genomic_DNA"/>
</dbReference>
<dbReference type="InterPro" id="IPR050194">
    <property type="entry name" value="Glycosyltransferase_grp1"/>
</dbReference>
<accession>A0ABY9T9I6</accession>